<dbReference type="CDD" id="cd00577">
    <property type="entry name" value="PCNA"/>
    <property type="match status" value="1"/>
</dbReference>
<proteinExistence type="inferred from homology"/>
<reference evidence="5" key="1">
    <citation type="journal article" date="2020" name="Nature">
        <title>Giant virus diversity and host interactions through global metagenomics.</title>
        <authorList>
            <person name="Schulz F."/>
            <person name="Roux S."/>
            <person name="Paez-Espino D."/>
            <person name="Jungbluth S."/>
            <person name="Walsh D.A."/>
            <person name="Denef V.J."/>
            <person name="McMahon K.D."/>
            <person name="Konstantinidis K.T."/>
            <person name="Eloe-Fadrosh E.A."/>
            <person name="Kyrpides N.C."/>
            <person name="Woyke T."/>
        </authorList>
    </citation>
    <scope>NUCLEOTIDE SEQUENCE</scope>
    <source>
        <strain evidence="5">GVMAG-M-3300009068-24</strain>
    </source>
</reference>
<feature type="domain" description="Proliferating cell nuclear antigen PCNA C-terminal" evidence="4">
    <location>
        <begin position="133"/>
        <end position="256"/>
    </location>
</feature>
<dbReference type="PANTHER" id="PTHR11352:SF0">
    <property type="entry name" value="PROLIFERATING CELL NUCLEAR ANTIGEN"/>
    <property type="match status" value="1"/>
</dbReference>
<dbReference type="Pfam" id="PF00705">
    <property type="entry name" value="PCNA_N"/>
    <property type="match status" value="1"/>
</dbReference>
<dbReference type="SUPFAM" id="SSF55979">
    <property type="entry name" value="DNA clamp"/>
    <property type="match status" value="2"/>
</dbReference>
<dbReference type="GO" id="GO:0006275">
    <property type="term" value="P:regulation of DNA replication"/>
    <property type="evidence" value="ECO:0007669"/>
    <property type="project" value="InterPro"/>
</dbReference>
<evidence type="ECO:0000259" key="4">
    <source>
        <dbReference type="Pfam" id="PF02747"/>
    </source>
</evidence>
<organism evidence="5">
    <name type="scientific">viral metagenome</name>
    <dbReference type="NCBI Taxonomy" id="1070528"/>
    <lineage>
        <taxon>unclassified sequences</taxon>
        <taxon>metagenomes</taxon>
        <taxon>organismal metagenomes</taxon>
    </lineage>
</organism>
<name>A0A6C0ELZ4_9ZZZZ</name>
<dbReference type="PANTHER" id="PTHR11352">
    <property type="entry name" value="PROLIFERATING CELL NUCLEAR ANTIGEN"/>
    <property type="match status" value="1"/>
</dbReference>
<evidence type="ECO:0000313" key="5">
    <source>
        <dbReference type="EMBL" id="QHT29671.1"/>
    </source>
</evidence>
<accession>A0A6C0ELZ4</accession>
<comment type="similarity">
    <text evidence="1">Belongs to the PCNA family.</text>
</comment>
<dbReference type="InterPro" id="IPR022648">
    <property type="entry name" value="Pr_cel_nuc_antig_N"/>
</dbReference>
<dbReference type="Gene3D" id="3.70.10.10">
    <property type="match status" value="1"/>
</dbReference>
<keyword evidence="2" id="KW-0238">DNA-binding</keyword>
<dbReference type="GO" id="GO:0006272">
    <property type="term" value="P:leading strand elongation"/>
    <property type="evidence" value="ECO:0007669"/>
    <property type="project" value="TreeGrafter"/>
</dbReference>
<protein>
    <recommendedName>
        <fullName evidence="6">Proliferating cell nuclear antigen PCNA N-terminal domain-containing protein</fullName>
    </recommendedName>
</protein>
<dbReference type="GO" id="GO:0003677">
    <property type="term" value="F:DNA binding"/>
    <property type="evidence" value="ECO:0007669"/>
    <property type="project" value="UniProtKB-KW"/>
</dbReference>
<evidence type="ECO:0000256" key="2">
    <source>
        <dbReference type="ARBA" id="ARBA00023125"/>
    </source>
</evidence>
<dbReference type="AlphaFoldDB" id="A0A6C0ELZ4"/>
<dbReference type="NCBIfam" id="TIGR00590">
    <property type="entry name" value="pcna"/>
    <property type="match status" value="1"/>
</dbReference>
<dbReference type="GO" id="GO:0030337">
    <property type="term" value="F:DNA polymerase processivity factor activity"/>
    <property type="evidence" value="ECO:0007669"/>
    <property type="project" value="InterPro"/>
</dbReference>
<feature type="domain" description="Proliferating cell nuclear antigen PCNA N-terminal" evidence="3">
    <location>
        <begin position="15"/>
        <end position="129"/>
    </location>
</feature>
<dbReference type="EMBL" id="MN738881">
    <property type="protein sequence ID" value="QHT29671.1"/>
    <property type="molecule type" value="Genomic_DNA"/>
</dbReference>
<evidence type="ECO:0000259" key="3">
    <source>
        <dbReference type="Pfam" id="PF00705"/>
    </source>
</evidence>
<evidence type="ECO:0008006" key="6">
    <source>
        <dbReference type="Google" id="ProtNLM"/>
    </source>
</evidence>
<sequence length="262" mass="29769">MDLHLTAPAKIEAFTTLFHSIKQITQNINIQFTAERMFIQTMDSARISILEVTLPCTWFNAYTCANPVTVGVHAHMLYKILSAAKKDHTIRIQYDADADALTIVMTTNQAANGSFEQQFTAPLMDIEEDTLDIPDMDYQVDMIMPSVVFSGMIQQLRNFGESLDIRCNETTNSWTAMTRETQERMSVNIKMDDLDEFAIDEACDLSLSFALTHLTYVSSYSKIAKNVYIKLHGEFPLRLDYPLEDDGMIRYYLAPKIGDNDA</sequence>
<evidence type="ECO:0000256" key="1">
    <source>
        <dbReference type="ARBA" id="ARBA00010462"/>
    </source>
</evidence>
<dbReference type="InterPro" id="IPR046938">
    <property type="entry name" value="DNA_clamp_sf"/>
</dbReference>
<dbReference type="InterPro" id="IPR022649">
    <property type="entry name" value="Pr_cel_nuc_antig_C"/>
</dbReference>
<dbReference type="InterPro" id="IPR000730">
    <property type="entry name" value="Pr_cel_nuc_antig"/>
</dbReference>
<dbReference type="PRINTS" id="PR00339">
    <property type="entry name" value="PCNACYCLIN"/>
</dbReference>
<dbReference type="HAMAP" id="MF_00317">
    <property type="entry name" value="DNApol_clamp_arch"/>
    <property type="match status" value="1"/>
</dbReference>
<dbReference type="Pfam" id="PF02747">
    <property type="entry name" value="PCNA_C"/>
    <property type="match status" value="1"/>
</dbReference>